<keyword evidence="5" id="KW-0378">Hydrolase</keyword>
<evidence type="ECO:0000256" key="5">
    <source>
        <dbReference type="ARBA" id="ARBA00022801"/>
    </source>
</evidence>
<dbReference type="EC" id="3.2.1.55" evidence="3"/>
<dbReference type="InterPro" id="IPR051563">
    <property type="entry name" value="Glycosyl_Hydrolase_51"/>
</dbReference>
<gene>
    <name evidence="7" type="ORF">D2E24_1845</name>
</gene>
<dbReference type="SUPFAM" id="SSF51445">
    <property type="entry name" value="(Trans)glycosidases"/>
    <property type="match status" value="1"/>
</dbReference>
<dbReference type="PANTHER" id="PTHR31776">
    <property type="entry name" value="ALPHA-L-ARABINOFURANOSIDASE 1"/>
    <property type="match status" value="1"/>
</dbReference>
<evidence type="ECO:0000259" key="6">
    <source>
        <dbReference type="SMART" id="SM00813"/>
    </source>
</evidence>
<evidence type="ECO:0000256" key="2">
    <source>
        <dbReference type="ARBA" id="ARBA00007186"/>
    </source>
</evidence>
<dbReference type="PANTHER" id="PTHR31776:SF26">
    <property type="entry name" value="SECRETED ARABINOSIDASE"/>
    <property type="match status" value="1"/>
</dbReference>
<accession>A0A430FGG6</accession>
<dbReference type="Proteomes" id="UP000287470">
    <property type="component" value="Unassembled WGS sequence"/>
</dbReference>
<dbReference type="AlphaFoldDB" id="A0A430FGG6"/>
<dbReference type="InterPro" id="IPR055235">
    <property type="entry name" value="ASD1_cat"/>
</dbReference>
<comment type="catalytic activity">
    <reaction evidence="1">
        <text>Hydrolysis of terminal non-reducing alpha-L-arabinofuranoside residues in alpha-L-arabinosides.</text>
        <dbReference type="EC" id="3.2.1.55"/>
    </reaction>
</comment>
<evidence type="ECO:0000313" key="8">
    <source>
        <dbReference type="Proteomes" id="UP000287470"/>
    </source>
</evidence>
<dbReference type="InterPro" id="IPR010720">
    <property type="entry name" value="Alpha-L-AF_C"/>
</dbReference>
<name>A0A430FGG6_9BIFI</name>
<dbReference type="GO" id="GO:0046556">
    <property type="term" value="F:alpha-L-arabinofuranosidase activity"/>
    <property type="evidence" value="ECO:0007669"/>
    <property type="project" value="UniProtKB-EC"/>
</dbReference>
<sequence>MVARKVDAYEESGIASLGQTRTVDLIQVRPIGKPYPISEKLWGVFFEDLNYAADGGLASDLVQNGAFEYSHVDNPKWSSFTAWRKDVPGSSRGSFWIETNDCVAEENPHHAVVQVDCGAVSLVNHGFEGMRLHSGESYELSLWLRSCDGEPHDVTVSLVDETVSVDRRNVSSAESSDSIVSPDETFVESHPESYDIADAMPQFGSSVRLVAEPSQWTKIEATLVSPFDTRNGSLSLTFVGPSLTAVDFVSLEPALTWRGLKHFRADLVKTIAELNPRFVRFPGGCLVHGLGLDNMYRWKGTIGPVEHRRHDFNLWGYHQSMRLGFYEYLCWCEALGAEPIPVLPAGVSCSGTDGGSMSLSDTQMKTYVQDVLDFVEFCNGDAETTVWGAQRAVCGHPKPFGLHYLGLGNEDDITDDFTERFLTLFRALADKHPEITVIGTAGPTLVGATFAESWDLARAVRVPILDEHSYLAPAWWFQHLDYYDGLDRNGPHVYFGEYASHGTTMLNALSEAAFMAHMEANGDVVDMASYAPLLCRNGHAGWNPDLIYFDDDRAYRTYSYWVQHMFANTTATRACHVEIDGARSYMRELPRWTGLAFGGDSAARFENICVELPDGRVFSADDVTKIAGGVARTGLRVDADNYRIHLRARYLDESGMFSIEFGALDEPDRYRLWIGMAGLDCALGALRDGFPYDYDRVSMSRRVSYGDEWDIVIDVRDRGRSVRATVGDTVLAGTDPGKEMRRTVTVADDSARGVTYIRMVNALPDEMDVDLSAVLSAIGLTDFVGRDVEATMTVLRSDCADAGRPYEESPSEPVSAPVAVPSNGVIRVPGWSFAVLEIPCAGGIYGDDVVRSNIAGGVEGESRLYIDGGREHLTICGIPSFHVRHA</sequence>
<dbReference type="OrthoDB" id="9758923at2"/>
<evidence type="ECO:0000256" key="3">
    <source>
        <dbReference type="ARBA" id="ARBA00012670"/>
    </source>
</evidence>
<evidence type="ECO:0000256" key="4">
    <source>
        <dbReference type="ARBA" id="ARBA00022729"/>
    </source>
</evidence>
<dbReference type="SMART" id="SM00813">
    <property type="entry name" value="Alpha-L-AF_C"/>
    <property type="match status" value="1"/>
</dbReference>
<reference evidence="7 8" key="1">
    <citation type="submission" date="2018-09" db="EMBL/GenBank/DDBJ databases">
        <title>Characterization of the phylogenetic diversity of five novel species belonging to the genus Bifidobacterium.</title>
        <authorList>
            <person name="Lugli G.A."/>
            <person name="Duranti S."/>
            <person name="Milani C."/>
        </authorList>
    </citation>
    <scope>NUCLEOTIDE SEQUENCE [LARGE SCALE GENOMIC DNA]</scope>
    <source>
        <strain evidence="7 8">2033B</strain>
    </source>
</reference>
<dbReference type="InterPro" id="IPR017853">
    <property type="entry name" value="GH"/>
</dbReference>
<dbReference type="EMBL" id="QXGK01000025">
    <property type="protein sequence ID" value="RSX51818.1"/>
    <property type="molecule type" value="Genomic_DNA"/>
</dbReference>
<keyword evidence="4" id="KW-0732">Signal</keyword>
<evidence type="ECO:0000256" key="1">
    <source>
        <dbReference type="ARBA" id="ARBA00001462"/>
    </source>
</evidence>
<proteinExistence type="inferred from homology"/>
<protein>
    <recommendedName>
        <fullName evidence="3">non-reducing end alpha-L-arabinofuranosidase</fullName>
        <ecNumber evidence="3">3.2.1.55</ecNumber>
    </recommendedName>
</protein>
<dbReference type="Gene3D" id="3.20.20.80">
    <property type="entry name" value="Glycosidases"/>
    <property type="match status" value="1"/>
</dbReference>
<organism evidence="7 8">
    <name type="scientific">Bifidobacterium samirii</name>
    <dbReference type="NCBI Taxonomy" id="2306974"/>
    <lineage>
        <taxon>Bacteria</taxon>
        <taxon>Bacillati</taxon>
        <taxon>Actinomycetota</taxon>
        <taxon>Actinomycetes</taxon>
        <taxon>Bifidobacteriales</taxon>
        <taxon>Bifidobacteriaceae</taxon>
        <taxon>Bifidobacterium</taxon>
    </lineage>
</organism>
<dbReference type="RefSeq" id="WP_125969096.1">
    <property type="nucleotide sequence ID" value="NZ_QXGK01000025.1"/>
</dbReference>
<dbReference type="Pfam" id="PF06964">
    <property type="entry name" value="Alpha-L-AF_C"/>
    <property type="match status" value="1"/>
</dbReference>
<dbReference type="Pfam" id="PF22848">
    <property type="entry name" value="ASD1_dom"/>
    <property type="match status" value="1"/>
</dbReference>
<comment type="similarity">
    <text evidence="2">Belongs to the glycosyl hydrolase 51 family.</text>
</comment>
<comment type="caution">
    <text evidence="7">The sequence shown here is derived from an EMBL/GenBank/DDBJ whole genome shotgun (WGS) entry which is preliminary data.</text>
</comment>
<evidence type="ECO:0000313" key="7">
    <source>
        <dbReference type="EMBL" id="RSX51818.1"/>
    </source>
</evidence>
<keyword evidence="8" id="KW-1185">Reference proteome</keyword>
<dbReference type="GO" id="GO:0046373">
    <property type="term" value="P:L-arabinose metabolic process"/>
    <property type="evidence" value="ECO:0007669"/>
    <property type="project" value="InterPro"/>
</dbReference>
<feature type="domain" description="Alpha-L-arabinofuranosidase C-terminal" evidence="6">
    <location>
        <begin position="496"/>
        <end position="832"/>
    </location>
</feature>